<keyword evidence="1" id="KW-0472">Membrane</keyword>
<feature type="transmembrane region" description="Helical" evidence="1">
    <location>
        <begin position="6"/>
        <end position="24"/>
    </location>
</feature>
<dbReference type="EMBL" id="BMMF01000002">
    <property type="protein sequence ID" value="GGK21249.1"/>
    <property type="molecule type" value="Genomic_DNA"/>
</dbReference>
<accession>A0A917Q4G7</accession>
<feature type="transmembrane region" description="Helical" evidence="1">
    <location>
        <begin position="167"/>
        <end position="185"/>
    </location>
</feature>
<protein>
    <recommendedName>
        <fullName evidence="4">Threonine/homoserine/homoserine lactone efflux protein</fullName>
    </recommendedName>
</protein>
<feature type="transmembrane region" description="Helical" evidence="1">
    <location>
        <begin position="134"/>
        <end position="155"/>
    </location>
</feature>
<organism evidence="2 3">
    <name type="scientific">Salinarimonas ramus</name>
    <dbReference type="NCBI Taxonomy" id="690164"/>
    <lineage>
        <taxon>Bacteria</taxon>
        <taxon>Pseudomonadati</taxon>
        <taxon>Pseudomonadota</taxon>
        <taxon>Alphaproteobacteria</taxon>
        <taxon>Hyphomicrobiales</taxon>
        <taxon>Salinarimonadaceae</taxon>
        <taxon>Salinarimonas</taxon>
    </lineage>
</organism>
<dbReference type="RefSeq" id="WP_188909192.1">
    <property type="nucleotide sequence ID" value="NZ_BMMF01000002.1"/>
</dbReference>
<keyword evidence="3" id="KW-1185">Reference proteome</keyword>
<evidence type="ECO:0000313" key="3">
    <source>
        <dbReference type="Proteomes" id="UP000600449"/>
    </source>
</evidence>
<dbReference type="AlphaFoldDB" id="A0A917Q4G7"/>
<comment type="caution">
    <text evidence="2">The sequence shown here is derived from an EMBL/GenBank/DDBJ whole genome shotgun (WGS) entry which is preliminary data.</text>
</comment>
<proteinExistence type="predicted"/>
<keyword evidence="1" id="KW-1133">Transmembrane helix</keyword>
<sequence length="186" mass="19212">MTELALLFASCFLVAIVPGPLALITFHGGTDGWRPFLTGLSGQLLGLALVGTTIIAAGSVTDILANPWFERAAALCLIALGIIIWRGKKSGRAGALSFASTFGMAATNPKAILGFGPALVLYHGTAGPVGAASLMLTIGALWAAVSAAMVIYYILGRTLRDARALVWVRRGAALILVAVGLLLLLR</sequence>
<feature type="transmembrane region" description="Helical" evidence="1">
    <location>
        <begin position="97"/>
        <end position="122"/>
    </location>
</feature>
<feature type="transmembrane region" description="Helical" evidence="1">
    <location>
        <begin position="68"/>
        <end position="85"/>
    </location>
</feature>
<gene>
    <name evidence="2" type="ORF">GCM10011322_04890</name>
</gene>
<keyword evidence="1" id="KW-0812">Transmembrane</keyword>
<reference evidence="2 3" key="1">
    <citation type="journal article" date="2014" name="Int. J. Syst. Evol. Microbiol.">
        <title>Complete genome sequence of Corynebacterium casei LMG S-19264T (=DSM 44701T), isolated from a smear-ripened cheese.</title>
        <authorList>
            <consortium name="US DOE Joint Genome Institute (JGI-PGF)"/>
            <person name="Walter F."/>
            <person name="Albersmeier A."/>
            <person name="Kalinowski J."/>
            <person name="Ruckert C."/>
        </authorList>
    </citation>
    <scope>NUCLEOTIDE SEQUENCE [LARGE SCALE GENOMIC DNA]</scope>
    <source>
        <strain evidence="2 3">CGMCC 1.9161</strain>
    </source>
</reference>
<dbReference type="Proteomes" id="UP000600449">
    <property type="component" value="Unassembled WGS sequence"/>
</dbReference>
<evidence type="ECO:0000256" key="1">
    <source>
        <dbReference type="SAM" id="Phobius"/>
    </source>
</evidence>
<name>A0A917Q4G7_9HYPH</name>
<evidence type="ECO:0008006" key="4">
    <source>
        <dbReference type="Google" id="ProtNLM"/>
    </source>
</evidence>
<feature type="transmembrane region" description="Helical" evidence="1">
    <location>
        <begin position="36"/>
        <end position="56"/>
    </location>
</feature>
<evidence type="ECO:0000313" key="2">
    <source>
        <dbReference type="EMBL" id="GGK21249.1"/>
    </source>
</evidence>